<name>A0A1I0HIQ0_9BACI</name>
<dbReference type="AlphaFoldDB" id="A0A1I0HIQ0"/>
<evidence type="ECO:0000313" key="2">
    <source>
        <dbReference type="EMBL" id="SET83575.1"/>
    </source>
</evidence>
<dbReference type="RefSeq" id="WP_090873070.1">
    <property type="nucleotide sequence ID" value="NZ_FOHE01000036.1"/>
</dbReference>
<feature type="coiled-coil region" evidence="1">
    <location>
        <begin position="5"/>
        <end position="56"/>
    </location>
</feature>
<organism evidence="2 3">
    <name type="scientific">Oceanobacillus limi</name>
    <dbReference type="NCBI Taxonomy" id="930131"/>
    <lineage>
        <taxon>Bacteria</taxon>
        <taxon>Bacillati</taxon>
        <taxon>Bacillota</taxon>
        <taxon>Bacilli</taxon>
        <taxon>Bacillales</taxon>
        <taxon>Bacillaceae</taxon>
        <taxon>Oceanobacillus</taxon>
    </lineage>
</organism>
<keyword evidence="1" id="KW-0175">Coiled coil</keyword>
<gene>
    <name evidence="2" type="ORF">SAMN05216389_1363</name>
</gene>
<accession>A0A1I0HIQ0</accession>
<evidence type="ECO:0000256" key="1">
    <source>
        <dbReference type="SAM" id="Coils"/>
    </source>
</evidence>
<keyword evidence="3" id="KW-1185">Reference proteome</keyword>
<sequence length="61" mass="7078">MNAPKLEASEVIDELTHRMALLEKENAMLAVQLRGMQEKNRKYKDLVDAYENKEKVENATE</sequence>
<evidence type="ECO:0000313" key="3">
    <source>
        <dbReference type="Proteomes" id="UP000198618"/>
    </source>
</evidence>
<dbReference type="Proteomes" id="UP000198618">
    <property type="component" value="Unassembled WGS sequence"/>
</dbReference>
<dbReference type="STRING" id="930131.SAMN05216389_1363"/>
<protein>
    <submittedName>
        <fullName evidence="2">Uncharacterized protein</fullName>
    </submittedName>
</protein>
<reference evidence="2 3" key="1">
    <citation type="submission" date="2016-10" db="EMBL/GenBank/DDBJ databases">
        <authorList>
            <person name="de Groot N.N."/>
        </authorList>
    </citation>
    <scope>NUCLEOTIDE SEQUENCE [LARGE SCALE GENOMIC DNA]</scope>
    <source>
        <strain evidence="2 3">IBRC-M 10780</strain>
    </source>
</reference>
<dbReference type="EMBL" id="FOHE01000036">
    <property type="protein sequence ID" value="SET83575.1"/>
    <property type="molecule type" value="Genomic_DNA"/>
</dbReference>
<proteinExistence type="predicted"/>